<dbReference type="SUPFAM" id="SSF52172">
    <property type="entry name" value="CheY-like"/>
    <property type="match status" value="1"/>
</dbReference>
<proteinExistence type="predicted"/>
<protein>
    <submittedName>
        <fullName evidence="4">Tetratricopeptide repeat protein</fullName>
    </submittedName>
</protein>
<keyword evidence="5" id="KW-1185">Reference proteome</keyword>
<evidence type="ECO:0000259" key="3">
    <source>
        <dbReference type="PROSITE" id="PS50110"/>
    </source>
</evidence>
<organism evidence="4 5">
    <name type="scientific">Thiospirillum jenense</name>
    <dbReference type="NCBI Taxonomy" id="1653858"/>
    <lineage>
        <taxon>Bacteria</taxon>
        <taxon>Pseudomonadati</taxon>
        <taxon>Pseudomonadota</taxon>
        <taxon>Gammaproteobacteria</taxon>
        <taxon>Chromatiales</taxon>
        <taxon>Chromatiaceae</taxon>
        <taxon>Thiospirillum</taxon>
    </lineage>
</organism>
<keyword evidence="2" id="KW-0802">TPR repeat</keyword>
<sequence length="538" mass="59848">MATSEFSDKKFLIVDDFADMRSVLRNILRSMEVVQIDLASNGQEAISRLEKRRYDVILCDYNLGEGRDGQQILEEARHRQLIGIDTIFIMITAENTRDMVMAAVEHTPDTYLTKPFTRELLQTRLNKLFGQKANLSAINRHLLAKDYTAAITEMDALIAKAPKNVSELLKLEAEICLSANRYDDAMAIYQDVLSERDVRWARLGIGKVLFYTKQYAQAEENFTNLLALDNNLLEAYDYLARTQMALGRFQDAEKTLTTAVRISPRGFKRQCFLADVALTNGNTELAEVAYTHASSIGRHSIHNHPSIMGGLAKSLTANGKHPEALKVAGQIQTTFPTHHEAIFYEAAVTAVIKTNQGERAAADEALKIAEQAMGESGIALSSTLGLEMVKTYSQLGAHDKAKRILEKTIANNHDDEDFLTEVKQVCHTAGIAEDGIRTIREIQQEIVKTNNAGVQLIKQGQFDAAIHLLEQAADDMPGNKTVNLNAAKALIMKMEKLGPTAAEVQQVRGFVERVQRVAPDDWRLSDVVSHLQKLANKV</sequence>
<dbReference type="PROSITE" id="PS50005">
    <property type="entry name" value="TPR"/>
    <property type="match status" value="1"/>
</dbReference>
<dbReference type="InterPro" id="IPR052048">
    <property type="entry name" value="ST_Response_Regulator"/>
</dbReference>
<dbReference type="CDD" id="cd17589">
    <property type="entry name" value="REC_TPR"/>
    <property type="match status" value="1"/>
</dbReference>
<evidence type="ECO:0000313" key="4">
    <source>
        <dbReference type="EMBL" id="MBB1125472.1"/>
    </source>
</evidence>
<dbReference type="EMBL" id="JABVCQ010000007">
    <property type="protein sequence ID" value="MBB1125472.1"/>
    <property type="molecule type" value="Genomic_DNA"/>
</dbReference>
<reference evidence="4 5" key="1">
    <citation type="journal article" date="2020" name="Arch. Microbiol.">
        <title>The genome sequence of the giant phototrophic gammaproteobacterium Thiospirillum jenense gives insight into its physiological properties and phylogenetic relationships.</title>
        <authorList>
            <person name="Imhoff J.F."/>
            <person name="Meyer T.E."/>
            <person name="Kyndt J.A."/>
        </authorList>
    </citation>
    <scope>NUCLEOTIDE SEQUENCE [LARGE SCALE GENOMIC DNA]</scope>
    <source>
        <strain evidence="4 5">DSM 216</strain>
    </source>
</reference>
<feature type="modified residue" description="4-aspartylphosphate" evidence="1">
    <location>
        <position position="60"/>
    </location>
</feature>
<dbReference type="SUPFAM" id="SSF48452">
    <property type="entry name" value="TPR-like"/>
    <property type="match status" value="1"/>
</dbReference>
<evidence type="ECO:0000256" key="2">
    <source>
        <dbReference type="PROSITE-ProRule" id="PRU00339"/>
    </source>
</evidence>
<keyword evidence="1" id="KW-0597">Phosphoprotein</keyword>
<dbReference type="Proteomes" id="UP000548632">
    <property type="component" value="Unassembled WGS sequence"/>
</dbReference>
<dbReference type="InterPro" id="IPR011990">
    <property type="entry name" value="TPR-like_helical_dom_sf"/>
</dbReference>
<dbReference type="Gene3D" id="3.40.50.2300">
    <property type="match status" value="1"/>
</dbReference>
<dbReference type="PANTHER" id="PTHR43228">
    <property type="entry name" value="TWO-COMPONENT RESPONSE REGULATOR"/>
    <property type="match status" value="1"/>
</dbReference>
<evidence type="ECO:0000256" key="1">
    <source>
        <dbReference type="PROSITE-ProRule" id="PRU00169"/>
    </source>
</evidence>
<dbReference type="Gene3D" id="1.25.40.10">
    <property type="entry name" value="Tetratricopeptide repeat domain"/>
    <property type="match status" value="2"/>
</dbReference>
<comment type="caution">
    <text evidence="4">The sequence shown here is derived from an EMBL/GenBank/DDBJ whole genome shotgun (WGS) entry which is preliminary data.</text>
</comment>
<dbReference type="SMART" id="SM00028">
    <property type="entry name" value="TPR"/>
    <property type="match status" value="5"/>
</dbReference>
<dbReference type="InterPro" id="IPR019734">
    <property type="entry name" value="TPR_rpt"/>
</dbReference>
<accession>A0A839HGR8</accession>
<dbReference type="Pfam" id="PF13432">
    <property type="entry name" value="TPR_16"/>
    <property type="match status" value="1"/>
</dbReference>
<dbReference type="RefSeq" id="WP_182582858.1">
    <property type="nucleotide sequence ID" value="NZ_JABVCQ010000007.1"/>
</dbReference>
<dbReference type="InterPro" id="IPR001789">
    <property type="entry name" value="Sig_transdc_resp-reg_receiver"/>
</dbReference>
<gene>
    <name evidence="4" type="ORF">HUK38_04405</name>
</gene>
<feature type="domain" description="Response regulatory" evidence="3">
    <location>
        <begin position="10"/>
        <end position="129"/>
    </location>
</feature>
<dbReference type="InterPro" id="IPR011006">
    <property type="entry name" value="CheY-like_superfamily"/>
</dbReference>
<dbReference type="PROSITE" id="PS50110">
    <property type="entry name" value="RESPONSE_REGULATORY"/>
    <property type="match status" value="1"/>
</dbReference>
<evidence type="ECO:0000313" key="5">
    <source>
        <dbReference type="Proteomes" id="UP000548632"/>
    </source>
</evidence>
<dbReference type="GO" id="GO:0000160">
    <property type="term" value="P:phosphorelay signal transduction system"/>
    <property type="evidence" value="ECO:0007669"/>
    <property type="project" value="InterPro"/>
</dbReference>
<dbReference type="SMART" id="SM00448">
    <property type="entry name" value="REC"/>
    <property type="match status" value="1"/>
</dbReference>
<name>A0A839HGR8_9GAMM</name>
<dbReference type="AlphaFoldDB" id="A0A839HGR8"/>
<dbReference type="PANTHER" id="PTHR43228:SF1">
    <property type="entry name" value="TWO-COMPONENT RESPONSE REGULATOR ARR22"/>
    <property type="match status" value="1"/>
</dbReference>
<feature type="repeat" description="TPR" evidence="2">
    <location>
        <begin position="233"/>
        <end position="266"/>
    </location>
</feature>
<dbReference type="Pfam" id="PF14559">
    <property type="entry name" value="TPR_19"/>
    <property type="match status" value="2"/>
</dbReference>
<dbReference type="Pfam" id="PF00072">
    <property type="entry name" value="Response_reg"/>
    <property type="match status" value="1"/>
</dbReference>